<evidence type="ECO:0000313" key="1">
    <source>
        <dbReference type="EMBL" id="CAB4130604.1"/>
    </source>
</evidence>
<sequence>MATSKNKAIQGVEIVDDAPVIETVAESRDFRSLAADEAFMNEMVTVMVHSTTDENQAPQVVVNCNGTNAVIIRGVQTSVRRKYVEILARMKETKYTQRTLNPAAPDQIDMVARHGLSYPFDLVEDKNPRGRAWLQNVLAEPA</sequence>
<protein>
    <submittedName>
        <fullName evidence="1">Uncharacterized protein</fullName>
    </submittedName>
</protein>
<reference evidence="1" key="1">
    <citation type="submission" date="2020-04" db="EMBL/GenBank/DDBJ databases">
        <authorList>
            <person name="Chiriac C."/>
            <person name="Salcher M."/>
            <person name="Ghai R."/>
            <person name="Kavagutti S V."/>
        </authorList>
    </citation>
    <scope>NUCLEOTIDE SEQUENCE</scope>
</reference>
<accession>A0A6J5L7X4</accession>
<proteinExistence type="predicted"/>
<name>A0A6J5L7X4_9CAUD</name>
<organism evidence="1">
    <name type="scientific">uncultured Caudovirales phage</name>
    <dbReference type="NCBI Taxonomy" id="2100421"/>
    <lineage>
        <taxon>Viruses</taxon>
        <taxon>Duplodnaviria</taxon>
        <taxon>Heunggongvirae</taxon>
        <taxon>Uroviricota</taxon>
        <taxon>Caudoviricetes</taxon>
        <taxon>Peduoviridae</taxon>
        <taxon>Maltschvirus</taxon>
        <taxon>Maltschvirus maltsch</taxon>
    </lineage>
</organism>
<gene>
    <name evidence="1" type="ORF">UFOVP123_18</name>
</gene>
<dbReference type="EMBL" id="LR796244">
    <property type="protein sequence ID" value="CAB4130604.1"/>
    <property type="molecule type" value="Genomic_DNA"/>
</dbReference>